<dbReference type="GO" id="GO:0008234">
    <property type="term" value="F:cysteine-type peptidase activity"/>
    <property type="evidence" value="ECO:0007669"/>
    <property type="project" value="UniProtKB-KW"/>
</dbReference>
<keyword evidence="12" id="KW-1185">Reference proteome</keyword>
<sequence length="596" mass="66777">MTQDEFIATHTGYKMQNNPTMSELTSFMYESYSNAPTNFGWRDQNTSLLLSIRVDVGYLLVYFPECCWAFSAVAAVEGLIKIKTGKLISFSEQQLLDCSTNGGNQGCNRGWMMNAFDYISQSQGITTEKSYPYQQMQETCDTQINKVATISGYRRVPENDEEALLKAVTNQPVSVALEGHGRDFQFYNGGVFTRDCGNSLTHAVTTVGYGTSEEGLNNWLIKNSWGQRWGENGYMKIQRNVETQGGLCGIAMKASISACIAKKMTSLIHVFLFLILGTLVSLAMSRTILESTIVDKHEQWMVDFSRKYESKLEKEKRLNIFKDNLEYIESFNNGGNRSFKLGLNEFADITQDEFVATHTGYKMQNNPTLFESTSFMYENYSNTPKNFDWRDQNAVTHIKDQGCCWAFSAVAAVEGLIKIKTGKLISLSEQQLLDCSRNGGNRGCKGGWMMNAFNYISQNQGIASEESYPYKQIQETCDTQINEVATISGYQMVPKNDEEALLKAVTNQPVSVAIEGHGRDFRFYNGGVFTGDCGNSLTHAVTIVGYGTSEEGLNYWLIKNSWRPSWGENGYMKIQRNVKTQGGLCGIAMKASYPIA</sequence>
<evidence type="ECO:0000256" key="1">
    <source>
        <dbReference type="ARBA" id="ARBA00008455"/>
    </source>
</evidence>
<feature type="domain" description="Peptidase C1A papain C-terminal" evidence="9">
    <location>
        <begin position="35"/>
        <end position="258"/>
    </location>
</feature>
<keyword evidence="4" id="KW-0378">Hydrolase</keyword>
<evidence type="ECO:0000313" key="12">
    <source>
        <dbReference type="Proteomes" id="UP000701853"/>
    </source>
</evidence>
<name>A0A8J6D3H2_9ROSI</name>
<evidence type="ECO:0000259" key="9">
    <source>
        <dbReference type="SMART" id="SM00645"/>
    </source>
</evidence>
<dbReference type="SMART" id="SM00645">
    <property type="entry name" value="Pept_C1"/>
    <property type="match status" value="2"/>
</dbReference>
<dbReference type="PROSITE" id="PS00640">
    <property type="entry name" value="THIOL_PROTEASE_ASN"/>
    <property type="match status" value="1"/>
</dbReference>
<keyword evidence="8" id="KW-1133">Transmembrane helix</keyword>
<dbReference type="InterPro" id="IPR013201">
    <property type="entry name" value="Prot_inhib_I29"/>
</dbReference>
<evidence type="ECO:0000256" key="4">
    <source>
        <dbReference type="ARBA" id="ARBA00022801"/>
    </source>
</evidence>
<dbReference type="Gene3D" id="3.90.70.10">
    <property type="entry name" value="Cysteine proteinases"/>
    <property type="match status" value="2"/>
</dbReference>
<dbReference type="GO" id="GO:0006508">
    <property type="term" value="P:proteolysis"/>
    <property type="evidence" value="ECO:0007669"/>
    <property type="project" value="UniProtKB-KW"/>
</dbReference>
<dbReference type="InterPro" id="IPR038765">
    <property type="entry name" value="Papain-like_cys_pep_sf"/>
</dbReference>
<reference evidence="11 12" key="1">
    <citation type="journal article" date="2021" name="bioRxiv">
        <title>The Gossypium anomalum genome as a resource for cotton improvement and evolutionary analysis of hybrid incompatibility.</title>
        <authorList>
            <person name="Grover C.E."/>
            <person name="Yuan D."/>
            <person name="Arick M.A."/>
            <person name="Miller E.R."/>
            <person name="Hu G."/>
            <person name="Peterson D.G."/>
            <person name="Wendel J.F."/>
            <person name="Udall J.A."/>
        </authorList>
    </citation>
    <scope>NUCLEOTIDE SEQUENCE [LARGE SCALE GENOMIC DNA]</scope>
    <source>
        <strain evidence="11">JFW-Udall</strain>
        <tissue evidence="11">Leaf</tissue>
    </source>
</reference>
<keyword evidence="2" id="KW-0645">Protease</keyword>
<feature type="transmembrane region" description="Helical" evidence="8">
    <location>
        <begin position="267"/>
        <end position="289"/>
    </location>
</feature>
<dbReference type="InterPro" id="IPR000668">
    <property type="entry name" value="Peptidase_C1A_C"/>
</dbReference>
<evidence type="ECO:0000256" key="7">
    <source>
        <dbReference type="ARBA" id="ARBA00023157"/>
    </source>
</evidence>
<evidence type="ECO:0000256" key="8">
    <source>
        <dbReference type="SAM" id="Phobius"/>
    </source>
</evidence>
<dbReference type="Proteomes" id="UP000701853">
    <property type="component" value="Chromosome 5"/>
</dbReference>
<dbReference type="InterPro" id="IPR025661">
    <property type="entry name" value="Pept_asp_AS"/>
</dbReference>
<evidence type="ECO:0000256" key="3">
    <source>
        <dbReference type="ARBA" id="ARBA00022729"/>
    </source>
</evidence>
<dbReference type="InterPro" id="IPR039417">
    <property type="entry name" value="Peptidase_C1A_papain-like"/>
</dbReference>
<evidence type="ECO:0000259" key="10">
    <source>
        <dbReference type="SMART" id="SM00848"/>
    </source>
</evidence>
<dbReference type="PROSITE" id="PS00639">
    <property type="entry name" value="THIOL_PROTEASE_HIS"/>
    <property type="match status" value="2"/>
</dbReference>
<protein>
    <submittedName>
        <fullName evidence="11">Uncharacterized protein</fullName>
    </submittedName>
</protein>
<evidence type="ECO:0000313" key="11">
    <source>
        <dbReference type="EMBL" id="KAG8492170.1"/>
    </source>
</evidence>
<dbReference type="FunFam" id="3.90.70.10:FF:000204">
    <property type="entry name" value="Papain"/>
    <property type="match status" value="1"/>
</dbReference>
<dbReference type="SUPFAM" id="SSF54001">
    <property type="entry name" value="Cysteine proteinases"/>
    <property type="match status" value="2"/>
</dbReference>
<dbReference type="PANTHER" id="PTHR12411">
    <property type="entry name" value="CYSTEINE PROTEASE FAMILY C1-RELATED"/>
    <property type="match status" value="1"/>
</dbReference>
<accession>A0A8J6D3H2</accession>
<feature type="domain" description="Peptidase C1A papain C-terminal" evidence="9">
    <location>
        <begin position="383"/>
        <end position="595"/>
    </location>
</feature>
<dbReference type="FunFam" id="3.90.70.10:FF:000067">
    <property type="entry name" value="Senescence-specific cysteine protease"/>
    <property type="match status" value="1"/>
</dbReference>
<evidence type="ECO:0000256" key="2">
    <source>
        <dbReference type="ARBA" id="ARBA00022670"/>
    </source>
</evidence>
<dbReference type="PRINTS" id="PR00705">
    <property type="entry name" value="PAPAIN"/>
</dbReference>
<keyword evidence="8" id="KW-0812">Transmembrane</keyword>
<keyword evidence="7" id="KW-1015">Disulfide bond</keyword>
<organism evidence="11 12">
    <name type="scientific">Gossypium anomalum</name>
    <dbReference type="NCBI Taxonomy" id="47600"/>
    <lineage>
        <taxon>Eukaryota</taxon>
        <taxon>Viridiplantae</taxon>
        <taxon>Streptophyta</taxon>
        <taxon>Embryophyta</taxon>
        <taxon>Tracheophyta</taxon>
        <taxon>Spermatophyta</taxon>
        <taxon>Magnoliopsida</taxon>
        <taxon>eudicotyledons</taxon>
        <taxon>Gunneridae</taxon>
        <taxon>Pentapetalae</taxon>
        <taxon>rosids</taxon>
        <taxon>malvids</taxon>
        <taxon>Malvales</taxon>
        <taxon>Malvaceae</taxon>
        <taxon>Malvoideae</taxon>
        <taxon>Gossypium</taxon>
    </lineage>
</organism>
<evidence type="ECO:0000256" key="5">
    <source>
        <dbReference type="ARBA" id="ARBA00022807"/>
    </source>
</evidence>
<dbReference type="InterPro" id="IPR013128">
    <property type="entry name" value="Peptidase_C1A"/>
</dbReference>
<keyword evidence="5" id="KW-0788">Thiol protease</keyword>
<dbReference type="CDD" id="cd02248">
    <property type="entry name" value="Peptidase_C1A"/>
    <property type="match status" value="2"/>
</dbReference>
<dbReference type="EMBL" id="JAHUZN010000005">
    <property type="protein sequence ID" value="KAG8492170.1"/>
    <property type="molecule type" value="Genomic_DNA"/>
</dbReference>
<feature type="domain" description="Cathepsin propeptide inhibitor" evidence="10">
    <location>
        <begin position="297"/>
        <end position="354"/>
    </location>
</feature>
<dbReference type="SMART" id="SM00848">
    <property type="entry name" value="Inhibitor_I29"/>
    <property type="match status" value="1"/>
</dbReference>
<keyword evidence="3" id="KW-0732">Signal</keyword>
<comment type="similarity">
    <text evidence="1">Belongs to the peptidase C1 family.</text>
</comment>
<dbReference type="OrthoDB" id="10253408at2759"/>
<dbReference type="Pfam" id="PF00112">
    <property type="entry name" value="Peptidase_C1"/>
    <property type="match status" value="2"/>
</dbReference>
<comment type="caution">
    <text evidence="11">The sequence shown here is derived from an EMBL/GenBank/DDBJ whole genome shotgun (WGS) entry which is preliminary data.</text>
</comment>
<gene>
    <name evidence="11" type="ORF">CXB51_009607</name>
</gene>
<dbReference type="InterPro" id="IPR025660">
    <property type="entry name" value="Pept_his_AS"/>
</dbReference>
<keyword evidence="6" id="KW-0865">Zymogen</keyword>
<keyword evidence="8" id="KW-0472">Membrane</keyword>
<dbReference type="AlphaFoldDB" id="A0A8J6D3H2"/>
<evidence type="ECO:0000256" key="6">
    <source>
        <dbReference type="ARBA" id="ARBA00023145"/>
    </source>
</evidence>
<dbReference type="Pfam" id="PF08246">
    <property type="entry name" value="Inhibitor_I29"/>
    <property type="match status" value="1"/>
</dbReference>
<proteinExistence type="inferred from homology"/>